<evidence type="ECO:0000313" key="3">
    <source>
        <dbReference type="Proteomes" id="UP000639772"/>
    </source>
</evidence>
<proteinExistence type="predicted"/>
<gene>
    <name evidence="2" type="ORF">HPP92_026157</name>
</gene>
<dbReference type="PANTHER" id="PTHR31371">
    <property type="entry name" value="BNAC09G50660D PROTEIN"/>
    <property type="match status" value="1"/>
</dbReference>
<dbReference type="OrthoDB" id="2018987at2759"/>
<name>A0A835PEM1_VANPL</name>
<evidence type="ECO:0000313" key="2">
    <source>
        <dbReference type="EMBL" id="KAG0451639.1"/>
    </source>
</evidence>
<dbReference type="Proteomes" id="UP000639772">
    <property type="component" value="Unassembled WGS sequence"/>
</dbReference>
<evidence type="ECO:0000259" key="1">
    <source>
        <dbReference type="Pfam" id="PF05003"/>
    </source>
</evidence>
<comment type="caution">
    <text evidence="2">The sequence shown here is derived from an EMBL/GenBank/DDBJ whole genome shotgun (WGS) entry which is preliminary data.</text>
</comment>
<feature type="domain" description="DUF668" evidence="1">
    <location>
        <begin position="143"/>
        <end position="230"/>
    </location>
</feature>
<protein>
    <recommendedName>
        <fullName evidence="1">DUF668 domain-containing protein</fullName>
    </recommendedName>
</protein>
<dbReference type="AlphaFoldDB" id="A0A835PEM1"/>
<dbReference type="Pfam" id="PF05003">
    <property type="entry name" value="DUF668"/>
    <property type="match status" value="1"/>
</dbReference>
<reference evidence="2 3" key="1">
    <citation type="journal article" date="2020" name="Nat. Food">
        <title>A phased Vanilla planifolia genome enables genetic improvement of flavour and production.</title>
        <authorList>
            <person name="Hasing T."/>
            <person name="Tang H."/>
            <person name="Brym M."/>
            <person name="Khazi F."/>
            <person name="Huang T."/>
            <person name="Chambers A.H."/>
        </authorList>
    </citation>
    <scope>NUCLEOTIDE SEQUENCE [LARGE SCALE GENOMIC DNA]</scope>
    <source>
        <tissue evidence="2">Leaf</tissue>
    </source>
</reference>
<dbReference type="PANTHER" id="PTHR31371:SF14">
    <property type="entry name" value="SIMILARITY TO UNKNOWN PROTEIN"/>
    <property type="match status" value="1"/>
</dbReference>
<dbReference type="EMBL" id="JADCNM010000053">
    <property type="protein sequence ID" value="KAG0451639.1"/>
    <property type="molecule type" value="Genomic_DNA"/>
</dbReference>
<dbReference type="InterPro" id="IPR007700">
    <property type="entry name" value="DUF668"/>
</dbReference>
<organism evidence="2 3">
    <name type="scientific">Vanilla planifolia</name>
    <name type="common">Vanilla</name>
    <dbReference type="NCBI Taxonomy" id="51239"/>
    <lineage>
        <taxon>Eukaryota</taxon>
        <taxon>Viridiplantae</taxon>
        <taxon>Streptophyta</taxon>
        <taxon>Embryophyta</taxon>
        <taxon>Tracheophyta</taxon>
        <taxon>Spermatophyta</taxon>
        <taxon>Magnoliopsida</taxon>
        <taxon>Liliopsida</taxon>
        <taxon>Asparagales</taxon>
        <taxon>Orchidaceae</taxon>
        <taxon>Vanilloideae</taxon>
        <taxon>Vanilleae</taxon>
        <taxon>Vanilla</taxon>
    </lineage>
</organism>
<accession>A0A835PEM1</accession>
<dbReference type="GO" id="GO:0045927">
    <property type="term" value="P:positive regulation of growth"/>
    <property type="evidence" value="ECO:0007669"/>
    <property type="project" value="InterPro"/>
</dbReference>
<sequence length="297" mass="33413">MNAKIKKMDRYVSSTAALYKEMDELAEAERALRSLCGQNIPARKVAASAEAQQKMFSKRQKVEYLKHTSLWGSTFDSAVSLLARSSFTILSRIKQVFGIGPPQRTPAWSSTFLSAAVYPEFTPRKHRGFFESSTGILIPPATTLGAAGLTPLYANLIVLMEKMVRSRTMCADARDELYTVLPASIRILLRARLRKVGWNATRDAGLATEWRAALRMILDWLVPMALATLRWHGERSFERRNTGSPRANVLLLQTLYYANTEKVEAAIAELLVGLNYLCRFEMQHRAKPLESSEIRIA</sequence>